<dbReference type="Proteomes" id="UP001054945">
    <property type="component" value="Unassembled WGS sequence"/>
</dbReference>
<keyword evidence="2" id="KW-1185">Reference proteome</keyword>
<name>A0AAV4VLD8_CAEEX</name>
<dbReference type="EMBL" id="BPLR01014733">
    <property type="protein sequence ID" value="GIY70913.1"/>
    <property type="molecule type" value="Genomic_DNA"/>
</dbReference>
<evidence type="ECO:0000313" key="2">
    <source>
        <dbReference type="Proteomes" id="UP001054945"/>
    </source>
</evidence>
<gene>
    <name evidence="1" type="ORF">CEXT_684021</name>
</gene>
<sequence>MGLYVLKGTAPESYSTKVLLAATEAGPRFITSIESILLSEGERYKRCMMTQKVTVSAMTRSSIVHSTREGFSLQSIPKVRSVRTIILLGRVEGGNYRQPRAQTPLLGPGGRDVFGFFVTVSQAGPMEVFYDP</sequence>
<organism evidence="1 2">
    <name type="scientific">Caerostris extrusa</name>
    <name type="common">Bark spider</name>
    <name type="synonym">Caerostris bankana</name>
    <dbReference type="NCBI Taxonomy" id="172846"/>
    <lineage>
        <taxon>Eukaryota</taxon>
        <taxon>Metazoa</taxon>
        <taxon>Ecdysozoa</taxon>
        <taxon>Arthropoda</taxon>
        <taxon>Chelicerata</taxon>
        <taxon>Arachnida</taxon>
        <taxon>Araneae</taxon>
        <taxon>Araneomorphae</taxon>
        <taxon>Entelegynae</taxon>
        <taxon>Araneoidea</taxon>
        <taxon>Araneidae</taxon>
        <taxon>Caerostris</taxon>
    </lineage>
</organism>
<comment type="caution">
    <text evidence="1">The sequence shown here is derived from an EMBL/GenBank/DDBJ whole genome shotgun (WGS) entry which is preliminary data.</text>
</comment>
<protein>
    <submittedName>
        <fullName evidence="1">Uncharacterized protein</fullName>
    </submittedName>
</protein>
<proteinExistence type="predicted"/>
<reference evidence="1 2" key="1">
    <citation type="submission" date="2021-06" db="EMBL/GenBank/DDBJ databases">
        <title>Caerostris extrusa draft genome.</title>
        <authorList>
            <person name="Kono N."/>
            <person name="Arakawa K."/>
        </authorList>
    </citation>
    <scope>NUCLEOTIDE SEQUENCE [LARGE SCALE GENOMIC DNA]</scope>
</reference>
<accession>A0AAV4VLD8</accession>
<evidence type="ECO:0000313" key="1">
    <source>
        <dbReference type="EMBL" id="GIY70913.1"/>
    </source>
</evidence>
<dbReference type="AlphaFoldDB" id="A0AAV4VLD8"/>